<organism evidence="5 6">
    <name type="scientific">Cupriavidus nantongensis</name>
    <dbReference type="NCBI Taxonomy" id="1796606"/>
    <lineage>
        <taxon>Bacteria</taxon>
        <taxon>Pseudomonadati</taxon>
        <taxon>Pseudomonadota</taxon>
        <taxon>Betaproteobacteria</taxon>
        <taxon>Burkholderiales</taxon>
        <taxon>Burkholderiaceae</taxon>
        <taxon>Cupriavidus</taxon>
    </lineage>
</organism>
<sequence>MTDTENKNESTVICFAGPNGSGKSTAIIEVIEDYGLPPEAYINADDIAKSLEGKISDYRERNIKAAEIAEQRRLAALASGKDFAFETVMSTPEKVALLSQAKAKGYEVALIFVSTNDPEINVARVANRVALGGHAVDPEAVRDRYRRAHDLLACAVEHADAALVHDNSATNAQHVVVARKFEGEVQFFSYAERDTSWATEALERPWRERVASRSELLSVMVERAAERGEDPPDEPKQAEAFNGADYMGLILAHTAHHVLQLSAKGEYILHDRQLLATDVIKNGAWQCLQYRYAKGKIDRTGLLAAAVPEEKGSPRPKL</sequence>
<dbReference type="Gene3D" id="3.40.50.300">
    <property type="entry name" value="P-loop containing nucleotide triphosphate hydrolases"/>
    <property type="match status" value="1"/>
</dbReference>
<reference evidence="5 6" key="1">
    <citation type="submission" date="2016-03" db="EMBL/GenBank/DDBJ databases">
        <title>Complete genome sequence of a novel chlorpyrifos degrading bacterium, Cupriavidus nantongensis sp. X1.</title>
        <authorList>
            <person name="Fang L."/>
        </authorList>
    </citation>
    <scope>NUCLEOTIDE SEQUENCE [LARGE SCALE GENOMIC DNA]</scope>
    <source>
        <strain evidence="5 6">X1</strain>
    </source>
</reference>
<keyword evidence="6" id="KW-1185">Reference proteome</keyword>
<dbReference type="SUPFAM" id="SSF52540">
    <property type="entry name" value="P-loop containing nucleoside triphosphate hydrolases"/>
    <property type="match status" value="1"/>
</dbReference>
<dbReference type="GO" id="GO:0016301">
    <property type="term" value="F:kinase activity"/>
    <property type="evidence" value="ECO:0007669"/>
    <property type="project" value="InterPro"/>
</dbReference>
<evidence type="ECO:0000313" key="6">
    <source>
        <dbReference type="Proteomes" id="UP000075238"/>
    </source>
</evidence>
<feature type="domain" description="KfrB" evidence="4">
    <location>
        <begin position="246"/>
        <end position="297"/>
    </location>
</feature>
<proteinExistence type="predicted"/>
<dbReference type="PANTHER" id="PTHR39206:SF1">
    <property type="entry name" value="SLL8004 PROTEIN"/>
    <property type="match status" value="1"/>
</dbReference>
<feature type="domain" description="Zeta toxin" evidence="3">
    <location>
        <begin position="8"/>
        <end position="179"/>
    </location>
</feature>
<keyword evidence="1" id="KW-0547">Nucleotide-binding</keyword>
<dbReference type="InterPro" id="IPR040782">
    <property type="entry name" value="KfrB"/>
</dbReference>
<dbReference type="RefSeq" id="WP_062799894.1">
    <property type="nucleotide sequence ID" value="NZ_CP014844.1"/>
</dbReference>
<dbReference type="KEGG" id="cnan:A2G96_13240"/>
<evidence type="ECO:0000259" key="3">
    <source>
        <dbReference type="Pfam" id="PF06414"/>
    </source>
</evidence>
<dbReference type="OrthoDB" id="9791543at2"/>
<dbReference type="InterPro" id="IPR010488">
    <property type="entry name" value="Zeta_toxin_domain"/>
</dbReference>
<protein>
    <submittedName>
        <fullName evidence="5">Uncharacterized protein</fullName>
    </submittedName>
</protein>
<evidence type="ECO:0000256" key="2">
    <source>
        <dbReference type="ARBA" id="ARBA00022840"/>
    </source>
</evidence>
<dbReference type="AlphaFoldDB" id="A0A142JKL8"/>
<dbReference type="InterPro" id="IPR027417">
    <property type="entry name" value="P-loop_NTPase"/>
</dbReference>
<dbReference type="Pfam" id="PF18790">
    <property type="entry name" value="KfrB"/>
    <property type="match status" value="1"/>
</dbReference>
<dbReference type="STRING" id="1796606.A2G96_13240"/>
<keyword evidence="2" id="KW-0067">ATP-binding</keyword>
<dbReference type="EMBL" id="CP014844">
    <property type="protein sequence ID" value="AMR78630.1"/>
    <property type="molecule type" value="Genomic_DNA"/>
</dbReference>
<dbReference type="GO" id="GO:0005524">
    <property type="term" value="F:ATP binding"/>
    <property type="evidence" value="ECO:0007669"/>
    <property type="project" value="UniProtKB-KW"/>
</dbReference>
<evidence type="ECO:0000256" key="1">
    <source>
        <dbReference type="ARBA" id="ARBA00022741"/>
    </source>
</evidence>
<evidence type="ECO:0000259" key="4">
    <source>
        <dbReference type="Pfam" id="PF18790"/>
    </source>
</evidence>
<dbReference type="Proteomes" id="UP000075238">
    <property type="component" value="Chromosome 1"/>
</dbReference>
<dbReference type="Pfam" id="PF06414">
    <property type="entry name" value="Zeta_toxin"/>
    <property type="match status" value="1"/>
</dbReference>
<name>A0A142JKL8_9BURK</name>
<dbReference type="PANTHER" id="PTHR39206">
    <property type="entry name" value="SLL8004 PROTEIN"/>
    <property type="match status" value="1"/>
</dbReference>
<evidence type="ECO:0000313" key="5">
    <source>
        <dbReference type="EMBL" id="AMR78630.1"/>
    </source>
</evidence>
<gene>
    <name evidence="5" type="ORF">A2G96_13240</name>
</gene>
<accession>A0A142JKL8</accession>